<dbReference type="SUPFAM" id="SSF52096">
    <property type="entry name" value="ClpP/crotonase"/>
    <property type="match status" value="1"/>
</dbReference>
<dbReference type="FunFam" id="1.10.12.10:FF:000001">
    <property type="entry name" value="Probable enoyl-CoA hydratase, mitochondrial"/>
    <property type="match status" value="1"/>
</dbReference>
<evidence type="ECO:0008006" key="6">
    <source>
        <dbReference type="Google" id="ProtNLM"/>
    </source>
</evidence>
<keyword evidence="5" id="KW-1185">Reference proteome</keyword>
<reference evidence="4" key="2">
    <citation type="submission" date="2020-11" db="EMBL/GenBank/DDBJ databases">
        <authorList>
            <person name="Cecchin M."/>
            <person name="Marcolungo L."/>
            <person name="Rossato M."/>
            <person name="Girolomoni L."/>
            <person name="Cosentino E."/>
            <person name="Cuine S."/>
            <person name="Li-Beisson Y."/>
            <person name="Delledonne M."/>
            <person name="Ballottari M."/>
        </authorList>
    </citation>
    <scope>NUCLEOTIDE SEQUENCE</scope>
    <source>
        <strain evidence="4">211/11P</strain>
        <tissue evidence="4">Whole cell</tissue>
    </source>
</reference>
<dbReference type="InterPro" id="IPR001753">
    <property type="entry name" value="Enoyl-CoA_hydra/iso"/>
</dbReference>
<dbReference type="OrthoDB" id="2139957at2759"/>
<dbReference type="PROSITE" id="PS00166">
    <property type="entry name" value="ENOYL_COA_HYDRATASE"/>
    <property type="match status" value="1"/>
</dbReference>
<dbReference type="Gene3D" id="3.90.226.10">
    <property type="entry name" value="2-enoyl-CoA Hydratase, Chain A, domain 1"/>
    <property type="match status" value="1"/>
</dbReference>
<gene>
    <name evidence="4" type="ORF">D9Q98_010016</name>
</gene>
<dbReference type="GO" id="GO:0005739">
    <property type="term" value="C:mitochondrion"/>
    <property type="evidence" value="ECO:0007669"/>
    <property type="project" value="TreeGrafter"/>
</dbReference>
<protein>
    <recommendedName>
        <fullName evidence="6">Enoyl-CoA hydratase</fullName>
    </recommendedName>
</protein>
<proteinExistence type="inferred from homology"/>
<dbReference type="InterPro" id="IPR029045">
    <property type="entry name" value="ClpP/crotonase-like_dom_sf"/>
</dbReference>
<dbReference type="GO" id="GO:0006635">
    <property type="term" value="P:fatty acid beta-oxidation"/>
    <property type="evidence" value="ECO:0007669"/>
    <property type="project" value="TreeGrafter"/>
</dbReference>
<dbReference type="CDD" id="cd06558">
    <property type="entry name" value="crotonase-like"/>
    <property type="match status" value="1"/>
</dbReference>
<dbReference type="Pfam" id="PF00378">
    <property type="entry name" value="ECH_1"/>
    <property type="match status" value="1"/>
</dbReference>
<comment type="caution">
    <text evidence="4">The sequence shown here is derived from an EMBL/GenBank/DDBJ whole genome shotgun (WGS) entry which is preliminary data.</text>
</comment>
<evidence type="ECO:0000256" key="1">
    <source>
        <dbReference type="ARBA" id="ARBA00005254"/>
    </source>
</evidence>
<dbReference type="Gene3D" id="1.10.12.10">
    <property type="entry name" value="Lyase 2-enoyl-coa Hydratase, Chain A, domain 2"/>
    <property type="match status" value="1"/>
</dbReference>
<dbReference type="Proteomes" id="UP001055712">
    <property type="component" value="Unassembled WGS sequence"/>
</dbReference>
<sequence length="300" mass="32231">MLAALVPRLGGFASYPVLSSVPSTALRNFSAAAVTTDNSLQVVLEPLDGIDEGIFLLSLSRPAARNSIGRQLLRELRECLYTVAQERTTRCVVVRSTVPRVFCAGADLKERAGMTQMEAATFVRELREAFAQLDSLPMPTVACVDGYALGGGAELALACDLRVCGRDAQFAFPETRLGIIPGAGGTQRLPRIIGKSKAKELIYTGRRIDMHDALRIGLADHAADDSPAEDVALRVAREIAQGGPVALRLAKQAISLGLEVDLHSGMKLEEACYAQVIPTRDRLEGLAAFAEKRQPKFTGE</sequence>
<dbReference type="InterPro" id="IPR014748">
    <property type="entry name" value="Enoyl-CoA_hydra_C"/>
</dbReference>
<dbReference type="EMBL" id="SIDB01000013">
    <property type="protein sequence ID" value="KAI3424465.1"/>
    <property type="molecule type" value="Genomic_DNA"/>
</dbReference>
<dbReference type="PANTHER" id="PTHR11941:SF171">
    <property type="entry name" value="SD19268P"/>
    <property type="match status" value="1"/>
</dbReference>
<reference evidence="4" key="1">
    <citation type="journal article" date="2019" name="Plant J.">
        <title>Chlorella vulgaris genome assembly and annotation reveals the molecular basis for metabolic acclimation to high light conditions.</title>
        <authorList>
            <person name="Cecchin M."/>
            <person name="Marcolungo L."/>
            <person name="Rossato M."/>
            <person name="Girolomoni L."/>
            <person name="Cosentino E."/>
            <person name="Cuine S."/>
            <person name="Li-Beisson Y."/>
            <person name="Delledonne M."/>
            <person name="Ballottari M."/>
        </authorList>
    </citation>
    <scope>NUCLEOTIDE SEQUENCE</scope>
    <source>
        <strain evidence="4">211/11P</strain>
    </source>
</reference>
<dbReference type="InterPro" id="IPR018376">
    <property type="entry name" value="Enoyl-CoA_hyd/isom_CS"/>
</dbReference>
<accession>A0A9D4YT09</accession>
<dbReference type="PANTHER" id="PTHR11941">
    <property type="entry name" value="ENOYL-COA HYDRATASE-RELATED"/>
    <property type="match status" value="1"/>
</dbReference>
<dbReference type="FunFam" id="3.90.226.10:FF:000009">
    <property type="entry name" value="Carnitinyl-CoA dehydratase"/>
    <property type="match status" value="1"/>
</dbReference>
<name>A0A9D4YT09_CHLVU</name>
<organism evidence="4 5">
    <name type="scientific">Chlorella vulgaris</name>
    <name type="common">Green alga</name>
    <dbReference type="NCBI Taxonomy" id="3077"/>
    <lineage>
        <taxon>Eukaryota</taxon>
        <taxon>Viridiplantae</taxon>
        <taxon>Chlorophyta</taxon>
        <taxon>core chlorophytes</taxon>
        <taxon>Trebouxiophyceae</taxon>
        <taxon>Chlorellales</taxon>
        <taxon>Chlorellaceae</taxon>
        <taxon>Chlorella clade</taxon>
        <taxon>Chlorella</taxon>
    </lineage>
</organism>
<evidence type="ECO:0000256" key="3">
    <source>
        <dbReference type="RuleBase" id="RU003707"/>
    </source>
</evidence>
<evidence type="ECO:0000313" key="5">
    <source>
        <dbReference type="Proteomes" id="UP001055712"/>
    </source>
</evidence>
<evidence type="ECO:0000313" key="4">
    <source>
        <dbReference type="EMBL" id="KAI3424465.1"/>
    </source>
</evidence>
<keyword evidence="2" id="KW-0456">Lyase</keyword>
<comment type="similarity">
    <text evidence="1 3">Belongs to the enoyl-CoA hydratase/isomerase family.</text>
</comment>
<dbReference type="GO" id="GO:0016836">
    <property type="term" value="F:hydro-lyase activity"/>
    <property type="evidence" value="ECO:0007669"/>
    <property type="project" value="UniProtKB-ARBA"/>
</dbReference>
<evidence type="ECO:0000256" key="2">
    <source>
        <dbReference type="ARBA" id="ARBA00023239"/>
    </source>
</evidence>
<dbReference type="AlphaFoldDB" id="A0A9D4YT09"/>